<keyword evidence="2 5" id="KW-0378">Hydrolase</keyword>
<dbReference type="InterPro" id="IPR029000">
    <property type="entry name" value="Cyclophilin-like_dom_sf"/>
</dbReference>
<keyword evidence="3" id="KW-0067">ATP-binding</keyword>
<dbReference type="RefSeq" id="WP_130475872.1">
    <property type="nucleotide sequence ID" value="NZ_SFCC01000006.1"/>
</dbReference>
<dbReference type="SUPFAM" id="SSF160467">
    <property type="entry name" value="PH0987 N-terminal domain-like"/>
    <property type="match status" value="1"/>
</dbReference>
<dbReference type="GO" id="GO:0016787">
    <property type="term" value="F:hydrolase activity"/>
    <property type="evidence" value="ECO:0007669"/>
    <property type="project" value="UniProtKB-KW"/>
</dbReference>
<evidence type="ECO:0000313" key="5">
    <source>
        <dbReference type="EMBL" id="RZQ63622.1"/>
    </source>
</evidence>
<keyword evidence="6" id="KW-1185">Reference proteome</keyword>
<accession>A0A4Q7J9P1</accession>
<dbReference type="Pfam" id="PF02682">
    <property type="entry name" value="CT_C_D"/>
    <property type="match status" value="1"/>
</dbReference>
<keyword evidence="1" id="KW-0547">Nucleotide-binding</keyword>
<dbReference type="EMBL" id="SFCC01000006">
    <property type="protein sequence ID" value="RZQ63622.1"/>
    <property type="molecule type" value="Genomic_DNA"/>
</dbReference>
<evidence type="ECO:0000313" key="6">
    <source>
        <dbReference type="Proteomes" id="UP000292003"/>
    </source>
</evidence>
<evidence type="ECO:0000259" key="4">
    <source>
        <dbReference type="SMART" id="SM00796"/>
    </source>
</evidence>
<proteinExistence type="predicted"/>
<sequence>MRLLPYGARAVLVDFDRPADVLGLHACLDRDPPDGVVELVPAARTLLVRFDPGRTRLDRLTEDLLGRSTVDTTDTEAAEVVVPVHYDGPDLIEVAGDAGLPVEEVVRRHQAGSYVVAFCGFAPGFAYLTGLEPALHVSRRPSPRTRVPAGSVAVAGEYTAVYPHSSPGGWRLIGRTSLPVWDVERDPPNLLTPGTRVRFTAR</sequence>
<feature type="domain" description="Carboxyltransferase" evidence="4">
    <location>
        <begin position="1"/>
        <end position="191"/>
    </location>
</feature>
<dbReference type="AlphaFoldDB" id="A0A4Q7J9P1"/>
<gene>
    <name evidence="5" type="ORF">EWH70_13005</name>
</gene>
<dbReference type="PANTHER" id="PTHR34698:SF2">
    <property type="entry name" value="5-OXOPROLINASE SUBUNIT B"/>
    <property type="match status" value="1"/>
</dbReference>
<dbReference type="PANTHER" id="PTHR34698">
    <property type="entry name" value="5-OXOPROLINASE SUBUNIT B"/>
    <property type="match status" value="1"/>
</dbReference>
<dbReference type="InterPro" id="IPR010016">
    <property type="entry name" value="PxpB"/>
</dbReference>
<dbReference type="SMART" id="SM00796">
    <property type="entry name" value="AHS1"/>
    <property type="match status" value="1"/>
</dbReference>
<organism evidence="5 6">
    <name type="scientific">Amycolatopsis suaedae</name>
    <dbReference type="NCBI Taxonomy" id="2510978"/>
    <lineage>
        <taxon>Bacteria</taxon>
        <taxon>Bacillati</taxon>
        <taxon>Actinomycetota</taxon>
        <taxon>Actinomycetes</taxon>
        <taxon>Pseudonocardiales</taxon>
        <taxon>Pseudonocardiaceae</taxon>
        <taxon>Amycolatopsis</taxon>
    </lineage>
</organism>
<dbReference type="InterPro" id="IPR003833">
    <property type="entry name" value="CT_C_D"/>
</dbReference>
<evidence type="ECO:0000256" key="2">
    <source>
        <dbReference type="ARBA" id="ARBA00022801"/>
    </source>
</evidence>
<evidence type="ECO:0000256" key="1">
    <source>
        <dbReference type="ARBA" id="ARBA00022741"/>
    </source>
</evidence>
<dbReference type="Proteomes" id="UP000292003">
    <property type="component" value="Unassembled WGS sequence"/>
</dbReference>
<comment type="caution">
    <text evidence="5">The sequence shown here is derived from an EMBL/GenBank/DDBJ whole genome shotgun (WGS) entry which is preliminary data.</text>
</comment>
<dbReference type="GO" id="GO:0005524">
    <property type="term" value="F:ATP binding"/>
    <property type="evidence" value="ECO:0007669"/>
    <property type="project" value="UniProtKB-KW"/>
</dbReference>
<dbReference type="Gene3D" id="3.30.1360.40">
    <property type="match status" value="1"/>
</dbReference>
<protein>
    <submittedName>
        <fullName evidence="5">Allophanate hydrolase subunit 1</fullName>
    </submittedName>
</protein>
<name>A0A4Q7J9P1_9PSEU</name>
<evidence type="ECO:0000256" key="3">
    <source>
        <dbReference type="ARBA" id="ARBA00022840"/>
    </source>
</evidence>
<dbReference type="OrthoDB" id="9778567at2"/>
<reference evidence="5 6" key="1">
    <citation type="submission" date="2019-02" db="EMBL/GenBank/DDBJ databases">
        <title>Draft genome sequence of Amycolatopsis sp. 8-3EHSu isolated from roots of Suaeda maritima.</title>
        <authorList>
            <person name="Duangmal K."/>
            <person name="Chantavorakit T."/>
        </authorList>
    </citation>
    <scope>NUCLEOTIDE SEQUENCE [LARGE SCALE GENOMIC DNA]</scope>
    <source>
        <strain evidence="5 6">8-3EHSu</strain>
    </source>
</reference>
<dbReference type="Gene3D" id="2.40.100.10">
    <property type="entry name" value="Cyclophilin-like"/>
    <property type="match status" value="1"/>
</dbReference>
<dbReference type="SUPFAM" id="SSF50891">
    <property type="entry name" value="Cyclophilin-like"/>
    <property type="match status" value="1"/>
</dbReference>